<feature type="signal peptide" evidence="1">
    <location>
        <begin position="1"/>
        <end position="24"/>
    </location>
</feature>
<reference evidence="3 4" key="1">
    <citation type="submission" date="2018-04" db="EMBL/GenBank/DDBJ databases">
        <title>WGS assembly of Panicum hallii var. hallii HAL2.</title>
        <authorList>
            <person name="Lovell J."/>
            <person name="Jenkins J."/>
            <person name="Lowry D."/>
            <person name="Mamidi S."/>
            <person name="Sreedasyam A."/>
            <person name="Weng X."/>
            <person name="Barry K."/>
            <person name="Bonette J."/>
            <person name="Campitelli B."/>
            <person name="Daum C."/>
            <person name="Gordon S."/>
            <person name="Gould B."/>
            <person name="Lipzen A."/>
            <person name="MacQueen A."/>
            <person name="Palacio-Mejia J."/>
            <person name="Plott C."/>
            <person name="Shakirov E."/>
            <person name="Shu S."/>
            <person name="Yoshinaga Y."/>
            <person name="Zane M."/>
            <person name="Rokhsar D."/>
            <person name="Grimwood J."/>
            <person name="Schmutz J."/>
            <person name="Juenger T."/>
        </authorList>
    </citation>
    <scope>NUCLEOTIDE SEQUENCE [LARGE SCALE GENOMIC DNA]</scope>
    <source>
        <strain evidence="4">cv. HAL2</strain>
    </source>
</reference>
<dbReference type="AlphaFoldDB" id="A0A2T7F494"/>
<keyword evidence="1" id="KW-0732">Signal</keyword>
<dbReference type="Proteomes" id="UP000244336">
    <property type="component" value="Chromosome 1"/>
</dbReference>
<feature type="chain" id="PRO_5015463361" description="DUF2921 domain-containing protein" evidence="1">
    <location>
        <begin position="25"/>
        <end position="743"/>
    </location>
</feature>
<organism evidence="3 4">
    <name type="scientific">Panicum hallii var. hallii</name>
    <dbReference type="NCBI Taxonomy" id="1504633"/>
    <lineage>
        <taxon>Eukaryota</taxon>
        <taxon>Viridiplantae</taxon>
        <taxon>Streptophyta</taxon>
        <taxon>Embryophyta</taxon>
        <taxon>Tracheophyta</taxon>
        <taxon>Spermatophyta</taxon>
        <taxon>Magnoliopsida</taxon>
        <taxon>Liliopsida</taxon>
        <taxon>Poales</taxon>
        <taxon>Poaceae</taxon>
        <taxon>PACMAD clade</taxon>
        <taxon>Panicoideae</taxon>
        <taxon>Panicodae</taxon>
        <taxon>Paniceae</taxon>
        <taxon>Panicinae</taxon>
        <taxon>Panicum</taxon>
        <taxon>Panicum sect. Panicum</taxon>
    </lineage>
</organism>
<feature type="domain" description="DUF2921" evidence="2">
    <location>
        <begin position="44"/>
        <end position="255"/>
    </location>
</feature>
<dbReference type="EMBL" id="CM009749">
    <property type="protein sequence ID" value="PUZ74900.1"/>
    <property type="molecule type" value="Genomic_DNA"/>
</dbReference>
<keyword evidence="4" id="KW-1185">Reference proteome</keyword>
<sequence>MEAASEIVISLLLNLALFLPCLSAAVSSNLSFHPSMPKGAIHHVDRHCHSVLSSAAELSSDPDSAGVLKYKLSFMNGDWTQDTGQAPLLLSHGSYADAAAADPDESPEGVPLASFMLLHMDTVPRRGARTAFDASGVLGLTITRRNCCCSYMEPSASQYFELRPGVARLLVRFQHEVVGERVLCMVGNGVFPVPCTNGADPWDDVWVSFKPPVAADGNILLLLRYSKTSTLTTRAVRGEMTSTSARSDGAYFDTVRLVSQLAGGYSSGYQFQPEVPGCSDEPPLSHDNDAMDQPLISGASLCDIINRSAPDTQAMEVIPNWDCKGTDAFCSRVGPFAATSRPAASATEDTAFTRSTIVVQGLTCERTTTSGGGAVAARVAVVLRYVPPWEDLSVAAKRTGLSGTTLSAEGAWNASTGRACMAGCLGAGDEACHYRVTLSVRTALSTTRRGSIVGRITAVDGSHAPLLFQQRVNLRLGSSGGETPRMSYVYTKVEQARELLRASETTGGFRGNFVAKSLLSYPEVAGAADDMASLANLAGNLNLRFQGVVRPPFVPEWIEEPCFELQILSIGTLVVVASYSPQLQAGRPMMWNELFGRVHGVEKQRILNVSAEFTASGNFLGPTPVMSLEGVYNPEDGRMYLIGCRKVHAVKVLSKIRDLEDGMDCSVEVTVEYPPTTTRWLMVGQTAKVSIATRGLRFARTELRTLPVMYRDQRWDELMKPIVDGLLCITLLSAAKIILVPVQ</sequence>
<dbReference type="PANTHER" id="PTHR33389">
    <property type="entry name" value="FAMILY PROTEIN, PUTATIVE (DUF2921)-RELATED"/>
    <property type="match status" value="1"/>
</dbReference>
<dbReference type="Gramene" id="PUZ74900">
    <property type="protein sequence ID" value="PUZ74900"/>
    <property type="gene ID" value="GQ55_1G103300"/>
</dbReference>
<accession>A0A2T7F494</accession>
<evidence type="ECO:0000313" key="3">
    <source>
        <dbReference type="EMBL" id="PUZ74900.1"/>
    </source>
</evidence>
<name>A0A2T7F494_9POAL</name>
<protein>
    <recommendedName>
        <fullName evidence="2">DUF2921 domain-containing protein</fullName>
    </recommendedName>
</protein>
<dbReference type="OrthoDB" id="596226at2759"/>
<dbReference type="STRING" id="1504633.A0A2T7F494"/>
<evidence type="ECO:0000313" key="4">
    <source>
        <dbReference type="Proteomes" id="UP000244336"/>
    </source>
</evidence>
<dbReference type="PANTHER" id="PTHR33389:SF16">
    <property type="entry name" value="BACTERIAL IG-LIKE DOMAIN-CONTAINING PROTEIN"/>
    <property type="match status" value="1"/>
</dbReference>
<gene>
    <name evidence="3" type="ORF">GQ55_1G103300</name>
</gene>
<feature type="domain" description="DUF2921" evidence="2">
    <location>
        <begin position="280"/>
        <end position="468"/>
    </location>
</feature>
<evidence type="ECO:0000256" key="1">
    <source>
        <dbReference type="SAM" id="SignalP"/>
    </source>
</evidence>
<dbReference type="Pfam" id="PF25333">
    <property type="entry name" value="DUF2921_N"/>
    <property type="match status" value="3"/>
</dbReference>
<dbReference type="InterPro" id="IPR057425">
    <property type="entry name" value="DUF2921_N"/>
</dbReference>
<evidence type="ECO:0000259" key="2">
    <source>
        <dbReference type="Pfam" id="PF25333"/>
    </source>
</evidence>
<feature type="domain" description="DUF2921" evidence="2">
    <location>
        <begin position="568"/>
        <end position="691"/>
    </location>
</feature>
<proteinExistence type="predicted"/>